<reference evidence="6" key="1">
    <citation type="submission" date="2018-05" db="EMBL/GenBank/DDBJ databases">
        <authorList>
            <person name="Lanie J.A."/>
            <person name="Ng W.-L."/>
            <person name="Kazmierczak K.M."/>
            <person name="Andrzejewski T.M."/>
            <person name="Davidsen T.M."/>
            <person name="Wayne K.J."/>
            <person name="Tettelin H."/>
            <person name="Glass J.I."/>
            <person name="Rusch D."/>
            <person name="Podicherti R."/>
            <person name="Tsui H.-C.T."/>
            <person name="Winkler M.E."/>
        </authorList>
    </citation>
    <scope>NUCLEOTIDE SEQUENCE</scope>
</reference>
<dbReference type="GO" id="GO:0016491">
    <property type="term" value="F:oxidoreductase activity"/>
    <property type="evidence" value="ECO:0007669"/>
    <property type="project" value="UniProtKB-KW"/>
</dbReference>
<feature type="domain" description="Pyrrolo-quinoline quinone repeat" evidence="4">
    <location>
        <begin position="3"/>
        <end position="175"/>
    </location>
</feature>
<dbReference type="EMBL" id="UINC01007385">
    <property type="protein sequence ID" value="SVA33025.1"/>
    <property type="molecule type" value="Genomic_DNA"/>
</dbReference>
<dbReference type="InterPro" id="IPR018391">
    <property type="entry name" value="PQQ_b-propeller_rpt"/>
</dbReference>
<dbReference type="SUPFAM" id="SSF50998">
    <property type="entry name" value="Quinoprotein alcohol dehydrogenase-like"/>
    <property type="match status" value="1"/>
</dbReference>
<dbReference type="InterPro" id="IPR011047">
    <property type="entry name" value="Quinoprotein_ADH-like_sf"/>
</dbReference>
<dbReference type="InterPro" id="IPR002372">
    <property type="entry name" value="PQQ_rpt_dom"/>
</dbReference>
<dbReference type="SMART" id="SM00564">
    <property type="entry name" value="PQQ"/>
    <property type="match status" value="4"/>
</dbReference>
<dbReference type="Pfam" id="PF01011">
    <property type="entry name" value="PQQ"/>
    <property type="match status" value="1"/>
</dbReference>
<evidence type="ECO:0000256" key="2">
    <source>
        <dbReference type="ARBA" id="ARBA00008156"/>
    </source>
</evidence>
<feature type="non-terminal residue" evidence="6">
    <location>
        <position position="1"/>
    </location>
</feature>
<comment type="cofactor">
    <cofactor evidence="1">
        <name>pyrroloquinoline quinone</name>
        <dbReference type="ChEBI" id="CHEBI:58442"/>
    </cofactor>
</comment>
<proteinExistence type="inferred from homology"/>
<evidence type="ECO:0000313" key="6">
    <source>
        <dbReference type="EMBL" id="SVA33025.1"/>
    </source>
</evidence>
<evidence type="ECO:0000259" key="4">
    <source>
        <dbReference type="Pfam" id="PF01011"/>
    </source>
</evidence>
<evidence type="ECO:0000256" key="1">
    <source>
        <dbReference type="ARBA" id="ARBA00001931"/>
    </source>
</evidence>
<comment type="similarity">
    <text evidence="2">Belongs to the bacterial PQQ dehydrogenase family.</text>
</comment>
<accession>A0A381UY56</accession>
<organism evidence="6">
    <name type="scientific">marine metagenome</name>
    <dbReference type="NCBI Taxonomy" id="408172"/>
    <lineage>
        <taxon>unclassified sequences</taxon>
        <taxon>metagenomes</taxon>
        <taxon>ecological metagenomes</taxon>
    </lineage>
</organism>
<sequence>AATLAPLVIDDKVIVGISGGEYPTRGFIDAYDPTTGDRIWRFYTVPSPGEFGSETWPDDPEVMARGGGGTWMTGSFDPELNLIYWGTGNPNPDYYGEKREGDNLFTNSIVAIEANTGILRWHYQFTPHDLHDWDSNHVPVLADLVLDGELRKVVMVANRNGFFYMLDRVTGELLVGKPFTDTTWAREIGSDGRPIVLNDGSKGCLPDPWGGTNFMPPSFNPDLGILFVTAREVCATFVPQEPEIIPGRTSFGGVVWIDRDQGYGALRAIDVRTGERQWEFRYPSATMAGVMTTASGLVFAGDHEGNFMAFEASTGRNLWHYQTGSRIWGAAAMTHVLDGRQHVLIPSGTTLVAFALPAS</sequence>
<keyword evidence="3" id="KW-0560">Oxidoreductase</keyword>
<dbReference type="PANTHER" id="PTHR32303">
    <property type="entry name" value="QUINOPROTEIN ALCOHOL DEHYDROGENASE (CYTOCHROME C)"/>
    <property type="match status" value="1"/>
</dbReference>
<dbReference type="Pfam" id="PF13360">
    <property type="entry name" value="PQQ_2"/>
    <property type="match status" value="1"/>
</dbReference>
<feature type="domain" description="Pyrrolo-quinoline quinone repeat" evidence="5">
    <location>
        <begin position="264"/>
        <end position="330"/>
    </location>
</feature>
<evidence type="ECO:0000256" key="3">
    <source>
        <dbReference type="ARBA" id="ARBA00023002"/>
    </source>
</evidence>
<dbReference type="PANTHER" id="PTHR32303:SF20">
    <property type="entry name" value="QUINOPROTEIN ETHANOL DEHYDROGENASE"/>
    <property type="match status" value="1"/>
</dbReference>
<dbReference type="AlphaFoldDB" id="A0A381UY56"/>
<name>A0A381UY56_9ZZZZ</name>
<dbReference type="Gene3D" id="2.140.10.10">
    <property type="entry name" value="Quinoprotein alcohol dehydrogenase-like superfamily"/>
    <property type="match status" value="1"/>
</dbReference>
<gene>
    <name evidence="6" type="ORF">METZ01_LOCUS85879</name>
</gene>
<protein>
    <recommendedName>
        <fullName evidence="4 5">Pyrrolo-quinoline quinone repeat domain-containing protein</fullName>
    </recommendedName>
</protein>
<evidence type="ECO:0000259" key="5">
    <source>
        <dbReference type="Pfam" id="PF13360"/>
    </source>
</evidence>